<reference evidence="3" key="2">
    <citation type="journal article" date="2024" name="Plant">
        <title>Genomic evolution and insights into agronomic trait innovations of Sesamum species.</title>
        <authorList>
            <person name="Miao H."/>
            <person name="Wang L."/>
            <person name="Qu L."/>
            <person name="Liu H."/>
            <person name="Sun Y."/>
            <person name="Le M."/>
            <person name="Wang Q."/>
            <person name="Wei S."/>
            <person name="Zheng Y."/>
            <person name="Lin W."/>
            <person name="Duan Y."/>
            <person name="Cao H."/>
            <person name="Xiong S."/>
            <person name="Wang X."/>
            <person name="Wei L."/>
            <person name="Li C."/>
            <person name="Ma Q."/>
            <person name="Ju M."/>
            <person name="Zhao R."/>
            <person name="Li G."/>
            <person name="Mu C."/>
            <person name="Tian Q."/>
            <person name="Mei H."/>
            <person name="Zhang T."/>
            <person name="Gao T."/>
            <person name="Zhang H."/>
        </authorList>
    </citation>
    <scope>NUCLEOTIDE SEQUENCE</scope>
    <source>
        <strain evidence="3">KEN8</strain>
    </source>
</reference>
<keyword evidence="2" id="KW-0472">Membrane</keyword>
<reference evidence="3" key="1">
    <citation type="submission" date="2020-06" db="EMBL/GenBank/DDBJ databases">
        <authorList>
            <person name="Li T."/>
            <person name="Hu X."/>
            <person name="Zhang T."/>
            <person name="Song X."/>
            <person name="Zhang H."/>
            <person name="Dai N."/>
            <person name="Sheng W."/>
            <person name="Hou X."/>
            <person name="Wei L."/>
        </authorList>
    </citation>
    <scope>NUCLEOTIDE SEQUENCE</scope>
    <source>
        <strain evidence="3">KEN8</strain>
        <tissue evidence="3">Leaf</tissue>
    </source>
</reference>
<protein>
    <submittedName>
        <fullName evidence="3">Uncharacterized protein</fullName>
    </submittedName>
</protein>
<proteinExistence type="predicted"/>
<organism evidence="3">
    <name type="scientific">Sesamum calycinum</name>
    <dbReference type="NCBI Taxonomy" id="2727403"/>
    <lineage>
        <taxon>Eukaryota</taxon>
        <taxon>Viridiplantae</taxon>
        <taxon>Streptophyta</taxon>
        <taxon>Embryophyta</taxon>
        <taxon>Tracheophyta</taxon>
        <taxon>Spermatophyta</taxon>
        <taxon>Magnoliopsida</taxon>
        <taxon>eudicotyledons</taxon>
        <taxon>Gunneridae</taxon>
        <taxon>Pentapetalae</taxon>
        <taxon>asterids</taxon>
        <taxon>lamiids</taxon>
        <taxon>Lamiales</taxon>
        <taxon>Pedaliaceae</taxon>
        <taxon>Sesamum</taxon>
    </lineage>
</organism>
<dbReference type="InterPro" id="IPR021434">
    <property type="entry name" value="DUF3082"/>
</dbReference>
<comment type="caution">
    <text evidence="3">The sequence shown here is derived from an EMBL/GenBank/DDBJ whole genome shotgun (WGS) entry which is preliminary data.</text>
</comment>
<keyword evidence="2" id="KW-0812">Transmembrane</keyword>
<accession>A0AAW2MDH5</accession>
<dbReference type="EMBL" id="JACGWM010000014">
    <property type="protein sequence ID" value="KAL0328448.1"/>
    <property type="molecule type" value="Genomic_DNA"/>
</dbReference>
<evidence type="ECO:0000256" key="2">
    <source>
        <dbReference type="SAM" id="Phobius"/>
    </source>
</evidence>
<feature type="transmembrane region" description="Helical" evidence="2">
    <location>
        <begin position="90"/>
        <end position="108"/>
    </location>
</feature>
<evidence type="ECO:0000313" key="3">
    <source>
        <dbReference type="EMBL" id="KAL0328448.1"/>
    </source>
</evidence>
<keyword evidence="2" id="KW-1133">Transmembrane helix</keyword>
<dbReference type="GO" id="GO:0009535">
    <property type="term" value="C:chloroplast thylakoid membrane"/>
    <property type="evidence" value="ECO:0007669"/>
    <property type="project" value="TreeGrafter"/>
</dbReference>
<feature type="region of interest" description="Disordered" evidence="1">
    <location>
        <begin position="323"/>
        <end position="349"/>
    </location>
</feature>
<evidence type="ECO:0000256" key="1">
    <source>
        <dbReference type="SAM" id="MobiDB-lite"/>
    </source>
</evidence>
<sequence>MQTMMQTQRQLLRHSSAAAFLFPSLSPSPFSHYLNLRFRPNNHYPLCSAHKVWLAQLSKELTTAAVPSQEGPIELLPSINSILAASDDSALQTAASVLLTGAFALFLFRSLRRRAKRAKQTRFRSAGATKSLQEEAIESLKAVSKSPVKSKTPSPDQALLGALIAAAFGVLLYKFTTSIEYTLNHQKLSDNYSVRQITITIRTIINGLCYLATFVFGFNSLGLFLYSGQLAMNSFAEAPGSHGGAQFNSSKSKPHDVDSSGKSSASEDQVQIMVNWSSVVLLLLFIYPIDCFFLLINLHLEFSSPNWLIPMQRHRVFVEIKQQPHHDNGASKHRDWTKDPKEQSYGKTE</sequence>
<feature type="transmembrane region" description="Helical" evidence="2">
    <location>
        <begin position="279"/>
        <end position="300"/>
    </location>
</feature>
<dbReference type="Pfam" id="PF11282">
    <property type="entry name" value="DUF3082"/>
    <property type="match status" value="1"/>
</dbReference>
<feature type="transmembrane region" description="Helical" evidence="2">
    <location>
        <begin position="199"/>
        <end position="226"/>
    </location>
</feature>
<gene>
    <name evidence="3" type="ORF">Scaly_2277400</name>
</gene>
<name>A0AAW2MDH5_9LAMI</name>
<dbReference type="AlphaFoldDB" id="A0AAW2MDH5"/>
<feature type="region of interest" description="Disordered" evidence="1">
    <location>
        <begin position="243"/>
        <end position="264"/>
    </location>
</feature>
<dbReference type="PANTHER" id="PTHR35733:SF1">
    <property type="entry name" value="OS02G0307800 PROTEIN"/>
    <property type="match status" value="1"/>
</dbReference>
<dbReference type="PANTHER" id="PTHR35733">
    <property type="entry name" value="OS02G0307800 PROTEIN"/>
    <property type="match status" value="1"/>
</dbReference>